<protein>
    <submittedName>
        <fullName evidence="1">Uncharacterized protein</fullName>
    </submittedName>
</protein>
<comment type="caution">
    <text evidence="1">The sequence shown here is derived from an EMBL/GenBank/DDBJ whole genome shotgun (WGS) entry which is preliminary data.</text>
</comment>
<sequence length="59" mass="6903">MDGRMRRPINLGSVKVADIDALLQWFRALGLRPFPSLEFQFYLTPQFLRIRSGTYDNTL</sequence>
<dbReference type="EMBL" id="BMZH01000003">
    <property type="protein sequence ID" value="GHA88569.1"/>
    <property type="molecule type" value="Genomic_DNA"/>
</dbReference>
<evidence type="ECO:0000313" key="1">
    <source>
        <dbReference type="EMBL" id="GHA88569.1"/>
    </source>
</evidence>
<dbReference type="AlphaFoldDB" id="A0A8J3G1R4"/>
<organism evidence="1 2">
    <name type="scientific">Algimonas arctica</name>
    <dbReference type="NCBI Taxonomy" id="1479486"/>
    <lineage>
        <taxon>Bacteria</taxon>
        <taxon>Pseudomonadati</taxon>
        <taxon>Pseudomonadota</taxon>
        <taxon>Alphaproteobacteria</taxon>
        <taxon>Maricaulales</taxon>
        <taxon>Robiginitomaculaceae</taxon>
        <taxon>Algimonas</taxon>
    </lineage>
</organism>
<gene>
    <name evidence="1" type="ORF">GCM10009069_09410</name>
</gene>
<keyword evidence="2" id="KW-1185">Reference proteome</keyword>
<evidence type="ECO:0000313" key="2">
    <source>
        <dbReference type="Proteomes" id="UP000634004"/>
    </source>
</evidence>
<dbReference type="Proteomes" id="UP000634004">
    <property type="component" value="Unassembled WGS sequence"/>
</dbReference>
<accession>A0A8J3G1R4</accession>
<name>A0A8J3G1R4_9PROT</name>
<reference evidence="1" key="1">
    <citation type="journal article" date="2014" name="Int. J. Syst. Evol. Microbiol.">
        <title>Complete genome sequence of Corynebacterium casei LMG S-19264T (=DSM 44701T), isolated from a smear-ripened cheese.</title>
        <authorList>
            <consortium name="US DOE Joint Genome Institute (JGI-PGF)"/>
            <person name="Walter F."/>
            <person name="Albersmeier A."/>
            <person name="Kalinowski J."/>
            <person name="Ruckert C."/>
        </authorList>
    </citation>
    <scope>NUCLEOTIDE SEQUENCE</scope>
    <source>
        <strain evidence="1">KCTC 32513</strain>
    </source>
</reference>
<reference evidence="1" key="2">
    <citation type="submission" date="2020-09" db="EMBL/GenBank/DDBJ databases">
        <authorList>
            <person name="Sun Q."/>
            <person name="Kim S."/>
        </authorList>
    </citation>
    <scope>NUCLEOTIDE SEQUENCE</scope>
    <source>
        <strain evidence="1">KCTC 32513</strain>
    </source>
</reference>
<proteinExistence type="predicted"/>